<dbReference type="Proteomes" id="UP000268014">
    <property type="component" value="Unassembled WGS sequence"/>
</dbReference>
<dbReference type="PANTHER" id="PTHR21646">
    <property type="entry name" value="UBIQUITIN CARBOXYL-TERMINAL HYDROLASE"/>
    <property type="match status" value="1"/>
</dbReference>
<dbReference type="OrthoDB" id="292964at2759"/>
<dbReference type="PROSITE" id="PS50235">
    <property type="entry name" value="USP_3"/>
    <property type="match status" value="1"/>
</dbReference>
<dbReference type="InterPro" id="IPR050185">
    <property type="entry name" value="Ub_carboxyl-term_hydrolase"/>
</dbReference>
<sequence>MGNSLGSATNGPVISVEDARAHISDEEYKRLHAAFAGFKKPFINFDEFCYHVLGGAPIPEDKQRELFKFCSRNADTLSFENLLTALVGLCRVEHVQEHFIEECKEFASWGLRPPLLTIPMSDSYISFYEVMSYVTHLSVEEVMELEKVFATISDRSVCKLSKDRWDAALCDCFPEKFSNQLFRVFDENRDNQIDFRELVCGLSAMCRGPFPSRLSFLAKLWDEDCDGKLSDVELEQMYEDLHVPSKDRTVVKSAGDKAATVDFATWANENEHAKEYYAMAMEIGHICLGLRPESHIVGLALVNSFEQRSKDLPLPEWNIVSSIWHAEWAKAATEGKTPPPVDNSSIKGTKADDGWSGKVACLSLESANLRADLTAKDYIAVPSALWRAWLRWHGSAQSVDGQFTRKRLAGEFFPDGKEALELYPMDILLLGHDKKKLKDVDGIQQTSPWACAQVSRSCTVDELLQLCRSELRLGDGDARLWLVGDDGNTLLDDGKRTLHHLTVKGKRVNKFLLELRDANGVWPEELRASLTGTQISSLACTTGRPGAVGLVNSGNFCYRNAAIQCLARVSPLTEYLLNEASLSALKKGDTNNNESFATTLEYSKLLKEMWAAKKKNISPNSFNEAVRFADQFDDGEQHDCQEFVSFLIERFHTCVARIEHQNSVGDSESTEETGESEATTSDNDDSSCDEAATDEEKAEKSWERYIRDNQSLVTSLFSGQLRSRLICRKCKSSSSVFEVFTSLSLPIGFENVELYQIIVVRRDGSVPRRYGFRLPRDCTVSTFKGLVAEATGVNRNALTIQCLNKRGYSMVRTPSERNPNPINTEDDAPLSSVPSGGRLYALHLPEDTPEWRVAIHRKLQYNHEPYFLGAASGFVVTQFGLPLIVPCPPNITGKELYEDVMSQMRRFMDVSSPAISSRAHDPSEDISFGYPFSLCLVDESWGWCGQCPALRFCRGCAIRPDSSPASIPENCGIAVDWLPIALYLKYNHSQELACEDDESVAETWSRHFAPSSLEHCLEKFSCPETLDALIHCDTCNEKTKRDKVMTIWRLPRYLIIHLKRFEFLRSEGRMGKCKRVITFPLRHFDPAPFVDGNGEKSKYECIAIANHYGQLSSGHFVAYARGNDEKWLLLNDCSVREVTEEEVDRAGAYLLFFERKD</sequence>
<keyword evidence="3" id="KW-0106">Calcium</keyword>
<dbReference type="InterPro" id="IPR002048">
    <property type="entry name" value="EF_hand_dom"/>
</dbReference>
<evidence type="ECO:0000313" key="9">
    <source>
        <dbReference type="Proteomes" id="UP000268014"/>
    </source>
</evidence>
<dbReference type="AlphaFoldDB" id="A0A0N4X2W0"/>
<feature type="domain" description="USP" evidence="6">
    <location>
        <begin position="548"/>
        <end position="1156"/>
    </location>
</feature>
<dbReference type="FunFam" id="3.90.70.10:FF:000178">
    <property type="entry name" value="Ubiquitin carboxyl-terminal hydrolase cyk-3"/>
    <property type="match status" value="1"/>
</dbReference>
<evidence type="ECO:0000313" key="8">
    <source>
        <dbReference type="EMBL" id="VDO72589.1"/>
    </source>
</evidence>
<dbReference type="WBParaSite" id="HPLM_0001870201-mRNA-1">
    <property type="protein sequence ID" value="HPLM_0001870201-mRNA-1"/>
    <property type="gene ID" value="HPLM_0001870201"/>
</dbReference>
<dbReference type="InterPro" id="IPR001394">
    <property type="entry name" value="Peptidase_C19_UCH"/>
</dbReference>
<feature type="region of interest" description="Disordered" evidence="4">
    <location>
        <begin position="662"/>
        <end position="693"/>
    </location>
</feature>
<dbReference type="SUPFAM" id="SSF47473">
    <property type="entry name" value="EF-hand"/>
    <property type="match status" value="2"/>
</dbReference>
<dbReference type="STRING" id="6290.A0A0N4X2W0"/>
<reference evidence="8 9" key="2">
    <citation type="submission" date="2018-11" db="EMBL/GenBank/DDBJ databases">
        <authorList>
            <consortium name="Pathogen Informatics"/>
        </authorList>
    </citation>
    <scope>NUCLEOTIDE SEQUENCE [LARGE SCALE GENOMIC DNA]</scope>
    <source>
        <strain evidence="8 9">MHpl1</strain>
    </source>
</reference>
<dbReference type="Gene3D" id="3.10.20.90">
    <property type="entry name" value="Phosphatidylinositol 3-kinase Catalytic Subunit, Chain A, domain 1"/>
    <property type="match status" value="1"/>
</dbReference>
<dbReference type="PRINTS" id="PR00450">
    <property type="entry name" value="RECOVERIN"/>
</dbReference>
<dbReference type="SMART" id="SM00054">
    <property type="entry name" value="EFh"/>
    <property type="match status" value="2"/>
</dbReference>
<evidence type="ECO:0000259" key="6">
    <source>
        <dbReference type="PROSITE" id="PS50235"/>
    </source>
</evidence>
<dbReference type="Pfam" id="PF25265">
    <property type="entry name" value="USP32_N"/>
    <property type="match status" value="1"/>
</dbReference>
<dbReference type="InterPro" id="IPR018247">
    <property type="entry name" value="EF_Hand_1_Ca_BS"/>
</dbReference>
<dbReference type="PROSITE" id="PS50222">
    <property type="entry name" value="EF_HAND_2"/>
    <property type="match status" value="1"/>
</dbReference>
<dbReference type="PANTHER" id="PTHR21646:SF23">
    <property type="entry name" value="UBIQUITIN CARBOXYL-TERMINAL HYDROLASE USP2"/>
    <property type="match status" value="1"/>
</dbReference>
<dbReference type="Pfam" id="PF00443">
    <property type="entry name" value="UCH"/>
    <property type="match status" value="1"/>
</dbReference>
<dbReference type="SUPFAM" id="SSF54001">
    <property type="entry name" value="Cysteine proteinases"/>
    <property type="match status" value="1"/>
</dbReference>
<dbReference type="CDD" id="cd02674">
    <property type="entry name" value="Peptidase_C19R"/>
    <property type="match status" value="1"/>
</dbReference>
<name>A0A0N4X2W0_HAEPC</name>
<dbReference type="InterPro" id="IPR011992">
    <property type="entry name" value="EF-hand-dom_pair"/>
</dbReference>
<dbReference type="Pfam" id="PF06337">
    <property type="entry name" value="DUSP"/>
    <property type="match status" value="1"/>
</dbReference>
<dbReference type="PROSITE" id="PS00018">
    <property type="entry name" value="EF_HAND_1"/>
    <property type="match status" value="2"/>
</dbReference>
<evidence type="ECO:0000313" key="10">
    <source>
        <dbReference type="WBParaSite" id="HPLM_0001870201-mRNA-1"/>
    </source>
</evidence>
<evidence type="ECO:0000256" key="4">
    <source>
        <dbReference type="SAM" id="MobiDB-lite"/>
    </source>
</evidence>
<dbReference type="OMA" id="MAMEIGH"/>
<feature type="compositionally biased region" description="Acidic residues" evidence="4">
    <location>
        <begin position="682"/>
        <end position="693"/>
    </location>
</feature>
<proteinExistence type="predicted"/>
<dbReference type="Gene3D" id="3.90.70.10">
    <property type="entry name" value="Cysteine proteinases"/>
    <property type="match status" value="2"/>
</dbReference>
<protein>
    <recommendedName>
        <fullName evidence="2">ubiquitinyl hydrolase 1</fullName>
        <ecNumber evidence="2">3.4.19.12</ecNumber>
    </recommendedName>
</protein>
<dbReference type="InterPro" id="IPR035927">
    <property type="entry name" value="DUSP-like_sf"/>
</dbReference>
<dbReference type="SUPFAM" id="SSF143791">
    <property type="entry name" value="DUSP-like"/>
    <property type="match status" value="1"/>
</dbReference>
<dbReference type="InterPro" id="IPR028889">
    <property type="entry name" value="USP"/>
</dbReference>
<evidence type="ECO:0000259" key="5">
    <source>
        <dbReference type="PROSITE" id="PS50222"/>
    </source>
</evidence>
<dbReference type="InterPro" id="IPR038765">
    <property type="entry name" value="Papain-like_cys_pep_sf"/>
</dbReference>
<feature type="domain" description="DUSP" evidence="7">
    <location>
        <begin position="288"/>
        <end position="408"/>
    </location>
</feature>
<feature type="domain" description="EF-hand" evidence="5">
    <location>
        <begin position="173"/>
        <end position="208"/>
    </location>
</feature>
<organism evidence="10">
    <name type="scientific">Haemonchus placei</name>
    <name type="common">Barber's pole worm</name>
    <dbReference type="NCBI Taxonomy" id="6290"/>
    <lineage>
        <taxon>Eukaryota</taxon>
        <taxon>Metazoa</taxon>
        <taxon>Ecdysozoa</taxon>
        <taxon>Nematoda</taxon>
        <taxon>Chromadorea</taxon>
        <taxon>Rhabditida</taxon>
        <taxon>Rhabditina</taxon>
        <taxon>Rhabditomorpha</taxon>
        <taxon>Strongyloidea</taxon>
        <taxon>Trichostrongylidae</taxon>
        <taxon>Haemonchus</taxon>
    </lineage>
</organism>
<dbReference type="EMBL" id="UZAF01020745">
    <property type="protein sequence ID" value="VDO72589.1"/>
    <property type="molecule type" value="Genomic_DNA"/>
</dbReference>
<comment type="catalytic activity">
    <reaction evidence="1">
        <text>Thiol-dependent hydrolysis of ester, thioester, amide, peptide and isopeptide bonds formed by the C-terminal Gly of ubiquitin (a 76-residue protein attached to proteins as an intracellular targeting signal).</text>
        <dbReference type="EC" id="3.4.19.12"/>
    </reaction>
</comment>
<dbReference type="SMART" id="SM00695">
    <property type="entry name" value="DUSP"/>
    <property type="match status" value="1"/>
</dbReference>
<dbReference type="PROSITE" id="PS51283">
    <property type="entry name" value="DUSP"/>
    <property type="match status" value="1"/>
</dbReference>
<reference evidence="10" key="1">
    <citation type="submission" date="2017-02" db="UniProtKB">
        <authorList>
            <consortium name="WormBaseParasite"/>
        </authorList>
    </citation>
    <scope>IDENTIFICATION</scope>
</reference>
<dbReference type="EC" id="3.4.19.12" evidence="2"/>
<dbReference type="Gene3D" id="3.30.2230.10">
    <property type="entry name" value="DUSP-like"/>
    <property type="match status" value="1"/>
</dbReference>
<accession>A0A0N4X2W0</accession>
<dbReference type="Gene3D" id="1.10.238.10">
    <property type="entry name" value="EF-hand"/>
    <property type="match status" value="1"/>
</dbReference>
<dbReference type="GO" id="GO:0004843">
    <property type="term" value="F:cysteine-type deubiquitinase activity"/>
    <property type="evidence" value="ECO:0007669"/>
    <property type="project" value="UniProtKB-EC"/>
</dbReference>
<evidence type="ECO:0000259" key="7">
    <source>
        <dbReference type="PROSITE" id="PS51283"/>
    </source>
</evidence>
<dbReference type="GO" id="GO:0005509">
    <property type="term" value="F:calcium ion binding"/>
    <property type="evidence" value="ECO:0007669"/>
    <property type="project" value="InterPro"/>
</dbReference>
<keyword evidence="9" id="KW-1185">Reference proteome</keyword>
<dbReference type="FunFam" id="1.10.238.10:FF:000464">
    <property type="entry name" value="Ubiquitin carboxyl-terminal hydrolase cyk-3"/>
    <property type="match status" value="1"/>
</dbReference>
<dbReference type="InterPro" id="IPR006615">
    <property type="entry name" value="Pept_C19_DUSP"/>
</dbReference>
<dbReference type="InterPro" id="IPR057368">
    <property type="entry name" value="USP32_N"/>
</dbReference>
<dbReference type="GO" id="GO:0016579">
    <property type="term" value="P:protein deubiquitination"/>
    <property type="evidence" value="ECO:0007669"/>
    <property type="project" value="InterPro"/>
</dbReference>
<evidence type="ECO:0000256" key="3">
    <source>
        <dbReference type="ARBA" id="ARBA00022837"/>
    </source>
</evidence>
<evidence type="ECO:0000256" key="1">
    <source>
        <dbReference type="ARBA" id="ARBA00000707"/>
    </source>
</evidence>
<gene>
    <name evidence="8" type="ORF">HPLM_LOCUS18694</name>
</gene>
<evidence type="ECO:0000256" key="2">
    <source>
        <dbReference type="ARBA" id="ARBA00012759"/>
    </source>
</evidence>